<evidence type="ECO:0000313" key="2">
    <source>
        <dbReference type="EMBL" id="BAC91105.1"/>
    </source>
</evidence>
<feature type="region of interest" description="Disordered" evidence="1">
    <location>
        <begin position="1"/>
        <end position="53"/>
    </location>
</feature>
<feature type="compositionally biased region" description="Basic and acidic residues" evidence="1">
    <location>
        <begin position="24"/>
        <end position="53"/>
    </location>
</feature>
<organism evidence="2 3">
    <name type="scientific">Gloeobacter violaceus (strain ATCC 29082 / PCC 7421)</name>
    <dbReference type="NCBI Taxonomy" id="251221"/>
    <lineage>
        <taxon>Bacteria</taxon>
        <taxon>Bacillati</taxon>
        <taxon>Cyanobacteriota</taxon>
        <taxon>Cyanophyceae</taxon>
        <taxon>Gloeobacterales</taxon>
        <taxon>Gloeobacteraceae</taxon>
        <taxon>Gloeobacter</taxon>
    </lineage>
</organism>
<reference evidence="2 3" key="2">
    <citation type="journal article" date="2003" name="DNA Res.">
        <title>Complete genome structure of Gloeobacter violaceus PCC 7421, a cyanobacterium that lacks thylakoids (supplement).</title>
        <authorList>
            <person name="Nakamura Y."/>
            <person name="Kaneko T."/>
            <person name="Sato S."/>
            <person name="Mimuro M."/>
            <person name="Miyashita H."/>
            <person name="Tsuchiya T."/>
            <person name="Sasamoto S."/>
            <person name="Watanabe A."/>
            <person name="Kawashima K."/>
            <person name="Kishida Y."/>
            <person name="Kiyokawa C."/>
            <person name="Kohara M."/>
            <person name="Matsumoto M."/>
            <person name="Matsuno A."/>
            <person name="Nakazaki N."/>
            <person name="Shimpo S."/>
            <person name="Takeuchi C."/>
            <person name="Yamada M."/>
            <person name="Tabata S."/>
        </authorList>
    </citation>
    <scope>NUCLEOTIDE SEQUENCE [LARGE SCALE GENOMIC DNA]</scope>
    <source>
        <strain evidence="3">ATCC 29082 / PCC 7421</strain>
    </source>
</reference>
<dbReference type="HOGENOM" id="CLU_3062022_0_0_3"/>
<proteinExistence type="predicted"/>
<dbReference type="EMBL" id="BA000045">
    <property type="protein sequence ID" value="BAC91105.1"/>
    <property type="molecule type" value="Genomic_DNA"/>
</dbReference>
<accession>Q7NGK5</accession>
<dbReference type="KEGG" id="gvi:gsl3164"/>
<gene>
    <name evidence="2" type="ordered locus">gsl3164</name>
</gene>
<dbReference type="InParanoid" id="Q7NGK5"/>
<name>Q7NGK5_GLOVI</name>
<dbReference type="Proteomes" id="UP000000557">
    <property type="component" value="Chromosome"/>
</dbReference>
<dbReference type="EnsemblBacteria" id="BAC91105">
    <property type="protein sequence ID" value="BAC91105"/>
    <property type="gene ID" value="BAC91105"/>
</dbReference>
<sequence length="53" mass="5934">MKTKKSLHCDRRGGGDRVFAPDRQGLEKLLPDRLGDSGEPRSEGEAEKQPERV</sequence>
<dbReference type="AlphaFoldDB" id="Q7NGK5"/>
<reference evidence="2 3" key="1">
    <citation type="journal article" date="2003" name="DNA Res.">
        <title>Complete genome structure of Gloeobacter violaceus PCC 7421, a cyanobacterium that lacks thylakoids.</title>
        <authorList>
            <person name="Nakamura Y."/>
            <person name="Kaneko T."/>
            <person name="Sato S."/>
            <person name="Mimuro M."/>
            <person name="Miyashita H."/>
            <person name="Tsuchiya T."/>
            <person name="Sasamoto S."/>
            <person name="Watanabe A."/>
            <person name="Kawashima K."/>
            <person name="Kishida Y."/>
            <person name="Kiyokawa C."/>
            <person name="Kohara M."/>
            <person name="Matsumoto M."/>
            <person name="Matsuno A."/>
            <person name="Nakazaki N."/>
            <person name="Shimpo S."/>
            <person name="Takeuchi C."/>
            <person name="Yamada M."/>
            <person name="Tabata S."/>
        </authorList>
    </citation>
    <scope>NUCLEOTIDE SEQUENCE [LARGE SCALE GENOMIC DNA]</scope>
    <source>
        <strain evidence="3">ATCC 29082 / PCC 7421</strain>
    </source>
</reference>
<evidence type="ECO:0000313" key="3">
    <source>
        <dbReference type="Proteomes" id="UP000000557"/>
    </source>
</evidence>
<keyword evidence="3" id="KW-1185">Reference proteome</keyword>
<protein>
    <submittedName>
        <fullName evidence="2">Gsl3164 protein</fullName>
    </submittedName>
</protein>
<dbReference type="STRING" id="251221.gene:10760670"/>
<evidence type="ECO:0000256" key="1">
    <source>
        <dbReference type="SAM" id="MobiDB-lite"/>
    </source>
</evidence>